<dbReference type="NCBIfam" id="TIGR00004">
    <property type="entry name" value="Rid family detoxifying hydrolase"/>
    <property type="match status" value="1"/>
</dbReference>
<dbReference type="GO" id="GO:0019239">
    <property type="term" value="F:deaminase activity"/>
    <property type="evidence" value="ECO:0007669"/>
    <property type="project" value="TreeGrafter"/>
</dbReference>
<dbReference type="GO" id="GO:0005829">
    <property type="term" value="C:cytosol"/>
    <property type="evidence" value="ECO:0007669"/>
    <property type="project" value="TreeGrafter"/>
</dbReference>
<sequence>MIFKKIESEKAPKPGGCYSQAIQMGNLIFTSGQLPVDPVSGKFIYDGIEKQVVRVLENIKAILEDNGSSLEHVIKATIFISNIKHWDAVNKIYSDYFKNSLPPARSIITCSEIHHGLEIEMEVIAFIPSI</sequence>
<proteinExistence type="inferred from homology"/>
<protein>
    <submittedName>
        <fullName evidence="2">Uncharacterized protein</fullName>
    </submittedName>
</protein>
<dbReference type="CDD" id="cd00448">
    <property type="entry name" value="YjgF_YER057c_UK114_family"/>
    <property type="match status" value="1"/>
</dbReference>
<dbReference type="InterPro" id="IPR006175">
    <property type="entry name" value="YjgF/YER057c/UK114"/>
</dbReference>
<name>X1I675_9ZZZZ</name>
<dbReference type="PANTHER" id="PTHR11803:SF39">
    <property type="entry name" value="2-IMINOBUTANOATE_2-IMINOPROPANOATE DEAMINASE"/>
    <property type="match status" value="1"/>
</dbReference>
<comment type="similarity">
    <text evidence="1">Belongs to the RutC family.</text>
</comment>
<accession>X1I675</accession>
<evidence type="ECO:0000313" key="2">
    <source>
        <dbReference type="EMBL" id="GAH77901.1"/>
    </source>
</evidence>
<dbReference type="PANTHER" id="PTHR11803">
    <property type="entry name" value="2-IMINOBUTANOATE/2-IMINOPROPANOATE DEAMINASE RIDA"/>
    <property type="match status" value="1"/>
</dbReference>
<reference evidence="2" key="1">
    <citation type="journal article" date="2014" name="Front. Microbiol.">
        <title>High frequency of phylogenetically diverse reductive dehalogenase-homologous genes in deep subseafloor sedimentary metagenomes.</title>
        <authorList>
            <person name="Kawai M."/>
            <person name="Futagami T."/>
            <person name="Toyoda A."/>
            <person name="Takaki Y."/>
            <person name="Nishi S."/>
            <person name="Hori S."/>
            <person name="Arai W."/>
            <person name="Tsubouchi T."/>
            <person name="Morono Y."/>
            <person name="Uchiyama I."/>
            <person name="Ito T."/>
            <person name="Fujiyama A."/>
            <person name="Inagaki F."/>
            <person name="Takami H."/>
        </authorList>
    </citation>
    <scope>NUCLEOTIDE SEQUENCE</scope>
    <source>
        <strain evidence="2">Expedition CK06-06</strain>
    </source>
</reference>
<dbReference type="FunFam" id="3.30.1330.40:FF:000001">
    <property type="entry name" value="L-PSP family endoribonuclease"/>
    <property type="match status" value="1"/>
</dbReference>
<dbReference type="Gene3D" id="3.30.1330.40">
    <property type="entry name" value="RutC-like"/>
    <property type="match status" value="1"/>
</dbReference>
<dbReference type="AlphaFoldDB" id="X1I675"/>
<dbReference type="SUPFAM" id="SSF55298">
    <property type="entry name" value="YjgF-like"/>
    <property type="match status" value="1"/>
</dbReference>
<dbReference type="InterPro" id="IPR006056">
    <property type="entry name" value="RidA"/>
</dbReference>
<dbReference type="Pfam" id="PF01042">
    <property type="entry name" value="Ribonuc_L-PSP"/>
    <property type="match status" value="1"/>
</dbReference>
<dbReference type="EMBL" id="BARU01039129">
    <property type="protein sequence ID" value="GAH77901.1"/>
    <property type="molecule type" value="Genomic_DNA"/>
</dbReference>
<dbReference type="InterPro" id="IPR035959">
    <property type="entry name" value="RutC-like_sf"/>
</dbReference>
<gene>
    <name evidence="2" type="ORF">S03H2_60686</name>
</gene>
<organism evidence="2">
    <name type="scientific">marine sediment metagenome</name>
    <dbReference type="NCBI Taxonomy" id="412755"/>
    <lineage>
        <taxon>unclassified sequences</taxon>
        <taxon>metagenomes</taxon>
        <taxon>ecological metagenomes</taxon>
    </lineage>
</organism>
<evidence type="ECO:0000256" key="1">
    <source>
        <dbReference type="ARBA" id="ARBA00010552"/>
    </source>
</evidence>
<comment type="caution">
    <text evidence="2">The sequence shown here is derived from an EMBL/GenBank/DDBJ whole genome shotgun (WGS) entry which is preliminary data.</text>
</comment>